<name>A0A382YXK2_9ZZZZ</name>
<feature type="non-terminal residue" evidence="2">
    <location>
        <position position="88"/>
    </location>
</feature>
<dbReference type="InterPro" id="IPR001279">
    <property type="entry name" value="Metallo-B-lactamas"/>
</dbReference>
<evidence type="ECO:0000259" key="1">
    <source>
        <dbReference type="Pfam" id="PF00753"/>
    </source>
</evidence>
<feature type="domain" description="Metallo-beta-lactamase" evidence="1">
    <location>
        <begin position="43"/>
        <end position="88"/>
    </location>
</feature>
<dbReference type="AlphaFoldDB" id="A0A382YXK2"/>
<dbReference type="InterPro" id="IPR036866">
    <property type="entry name" value="RibonucZ/Hydroxyglut_hydro"/>
</dbReference>
<accession>A0A382YXK2</accession>
<protein>
    <recommendedName>
        <fullName evidence="1">Metallo-beta-lactamase domain-containing protein</fullName>
    </recommendedName>
</protein>
<dbReference type="Gene3D" id="3.60.15.10">
    <property type="entry name" value="Ribonuclease Z/Hydroxyacylglutathione hydrolase-like"/>
    <property type="match status" value="1"/>
</dbReference>
<dbReference type="SUPFAM" id="SSF56281">
    <property type="entry name" value="Metallo-hydrolase/oxidoreductase"/>
    <property type="match status" value="1"/>
</dbReference>
<evidence type="ECO:0000313" key="2">
    <source>
        <dbReference type="EMBL" id="SVD87830.1"/>
    </source>
</evidence>
<reference evidence="2" key="1">
    <citation type="submission" date="2018-05" db="EMBL/GenBank/DDBJ databases">
        <authorList>
            <person name="Lanie J.A."/>
            <person name="Ng W.-L."/>
            <person name="Kazmierczak K.M."/>
            <person name="Andrzejewski T.M."/>
            <person name="Davidsen T.M."/>
            <person name="Wayne K.J."/>
            <person name="Tettelin H."/>
            <person name="Glass J.I."/>
            <person name="Rusch D."/>
            <person name="Podicherti R."/>
            <person name="Tsui H.-C.T."/>
            <person name="Winkler M.E."/>
        </authorList>
    </citation>
    <scope>NUCLEOTIDE SEQUENCE</scope>
</reference>
<gene>
    <name evidence="2" type="ORF">METZ01_LOCUS440684</name>
</gene>
<organism evidence="2">
    <name type="scientific">marine metagenome</name>
    <dbReference type="NCBI Taxonomy" id="408172"/>
    <lineage>
        <taxon>unclassified sequences</taxon>
        <taxon>metagenomes</taxon>
        <taxon>ecological metagenomes</taxon>
    </lineage>
</organism>
<sequence>MAAAIPFRRDLEFSYGVSDTLSPLIRRVIAENPSPFTFHGTGTYIIGRGEVAVIDAGPDLTSHVEALLKALEGETVSHLLVTHTHADH</sequence>
<proteinExistence type="predicted"/>
<dbReference type="EMBL" id="UINC01179241">
    <property type="protein sequence ID" value="SVD87830.1"/>
    <property type="molecule type" value="Genomic_DNA"/>
</dbReference>
<dbReference type="Pfam" id="PF00753">
    <property type="entry name" value="Lactamase_B"/>
    <property type="match status" value="1"/>
</dbReference>